<organism evidence="1 2">
    <name type="scientific">Shewanella psychrophila</name>
    <dbReference type="NCBI Taxonomy" id="225848"/>
    <lineage>
        <taxon>Bacteria</taxon>
        <taxon>Pseudomonadati</taxon>
        <taxon>Pseudomonadota</taxon>
        <taxon>Gammaproteobacteria</taxon>
        <taxon>Alteromonadales</taxon>
        <taxon>Shewanellaceae</taxon>
        <taxon>Shewanella</taxon>
    </lineage>
</organism>
<keyword evidence="2" id="KW-1185">Reference proteome</keyword>
<evidence type="ECO:0008006" key="3">
    <source>
        <dbReference type="Google" id="ProtNLM"/>
    </source>
</evidence>
<gene>
    <name evidence="1" type="ORF">Sps_04676</name>
</gene>
<dbReference type="EMBL" id="CP014782">
    <property type="protein sequence ID" value="AQS39759.1"/>
    <property type="molecule type" value="Genomic_DNA"/>
</dbReference>
<dbReference type="KEGG" id="spsw:Sps_04676"/>
<dbReference type="AlphaFoldDB" id="A0A1S6HW85"/>
<dbReference type="RefSeq" id="WP_077754608.1">
    <property type="nucleotide sequence ID" value="NZ_CP014782.1"/>
</dbReference>
<evidence type="ECO:0000313" key="1">
    <source>
        <dbReference type="EMBL" id="AQS39759.1"/>
    </source>
</evidence>
<proteinExistence type="predicted"/>
<sequence length="108" mass="12185">MRKPLALELFELSGMSKSEFCKEINISPETLAAWSVDDHPGIINLCKAMALALNKHKFMTRKDHIDKKITQAKSILICVGESEELEQHHKVALELTKDIISNLNTLDN</sequence>
<name>A0A1S6HW85_9GAMM</name>
<reference evidence="1 2" key="1">
    <citation type="submission" date="2016-03" db="EMBL/GenBank/DDBJ databases">
        <title>Complete genome sequence of Shewanella psychrophila WP2, a deep sea bacterium isolated from west Pacific sediment.</title>
        <authorList>
            <person name="Xu G."/>
            <person name="Jian H."/>
        </authorList>
    </citation>
    <scope>NUCLEOTIDE SEQUENCE [LARGE SCALE GENOMIC DNA]</scope>
    <source>
        <strain evidence="1 2">WP2</strain>
    </source>
</reference>
<accession>A0A1S6HW85</accession>
<evidence type="ECO:0000313" key="2">
    <source>
        <dbReference type="Proteomes" id="UP000189545"/>
    </source>
</evidence>
<dbReference type="Proteomes" id="UP000189545">
    <property type="component" value="Chromosome"/>
</dbReference>
<protein>
    <recommendedName>
        <fullName evidence="3">Bacteriophage CII protein</fullName>
    </recommendedName>
</protein>